<organism evidence="1 2">
    <name type="scientific">Actinomyces bovis</name>
    <dbReference type="NCBI Taxonomy" id="1658"/>
    <lineage>
        <taxon>Bacteria</taxon>
        <taxon>Bacillati</taxon>
        <taxon>Actinomycetota</taxon>
        <taxon>Actinomycetes</taxon>
        <taxon>Actinomycetales</taxon>
        <taxon>Actinomycetaceae</taxon>
        <taxon>Actinomyces</taxon>
    </lineage>
</organism>
<keyword evidence="2" id="KW-1185">Reference proteome</keyword>
<evidence type="ECO:0000313" key="2">
    <source>
        <dbReference type="Proteomes" id="UP000250006"/>
    </source>
</evidence>
<gene>
    <name evidence="1" type="ORF">NCTC11535_02170</name>
</gene>
<proteinExistence type="predicted"/>
<evidence type="ECO:0008006" key="3">
    <source>
        <dbReference type="Google" id="ProtNLM"/>
    </source>
</evidence>
<name>A0ABY1VQP3_9ACTO</name>
<dbReference type="Gene3D" id="3.40.960.10">
    <property type="entry name" value="VSR Endonuclease"/>
    <property type="match status" value="1"/>
</dbReference>
<dbReference type="EMBL" id="UAPQ01000011">
    <property type="protein sequence ID" value="SPT54453.1"/>
    <property type="molecule type" value="Genomic_DNA"/>
</dbReference>
<sequence length="195" mass="21513">MIHLAVSRGRSHLPLGIGKVVVHHLDGLVFPGPLEPPFADPESALVTTMRCASELDALIALDAALRIGLVSRSGLLARLTGNRNAPMRALLARANPGARSLLETIARYDLQQAGQNPQVAADVGYELDLLLGHLDVETDGHAFHSERRDWEKDRVRDQWLLSHGYQPLRLTSAQVLSRQTVELVRPVAERMGCWR</sequence>
<protein>
    <recommendedName>
        <fullName evidence="3">DUF559 domain-containing protein</fullName>
    </recommendedName>
</protein>
<reference evidence="1 2" key="1">
    <citation type="submission" date="2018-06" db="EMBL/GenBank/DDBJ databases">
        <authorList>
            <consortium name="Pathogen Informatics"/>
            <person name="Doyle S."/>
        </authorList>
    </citation>
    <scope>NUCLEOTIDE SEQUENCE [LARGE SCALE GENOMIC DNA]</scope>
    <source>
        <strain evidence="1 2">NCTC11535</strain>
    </source>
</reference>
<evidence type="ECO:0000313" key="1">
    <source>
        <dbReference type="EMBL" id="SPT54453.1"/>
    </source>
</evidence>
<comment type="caution">
    <text evidence="1">The sequence shown here is derived from an EMBL/GenBank/DDBJ whole genome shotgun (WGS) entry which is preliminary data.</text>
</comment>
<accession>A0ABY1VQP3</accession>
<dbReference type="Proteomes" id="UP000250006">
    <property type="component" value="Unassembled WGS sequence"/>
</dbReference>